<dbReference type="GO" id="GO:0000287">
    <property type="term" value="F:magnesium ion binding"/>
    <property type="evidence" value="ECO:0007669"/>
    <property type="project" value="InterPro"/>
</dbReference>
<evidence type="ECO:0000259" key="2">
    <source>
        <dbReference type="Pfam" id="PF01648"/>
    </source>
</evidence>
<dbReference type="Gene3D" id="3.90.470.20">
    <property type="entry name" value="4'-phosphopantetheinyl transferase domain"/>
    <property type="match status" value="2"/>
</dbReference>
<protein>
    <submittedName>
        <fullName evidence="3">4'-phosphopantetheinyl transferase superfamily protein</fullName>
    </submittedName>
</protein>
<organism evidence="3 4">
    <name type="scientific">Actinoplanes aureus</name>
    <dbReference type="NCBI Taxonomy" id="2792083"/>
    <lineage>
        <taxon>Bacteria</taxon>
        <taxon>Bacillati</taxon>
        <taxon>Actinomycetota</taxon>
        <taxon>Actinomycetes</taxon>
        <taxon>Micromonosporales</taxon>
        <taxon>Micromonosporaceae</taxon>
        <taxon>Actinoplanes</taxon>
    </lineage>
</organism>
<sequence length="230" mass="24703">MCRYSAQSTGEAILHRRERQRLARMRHERRRADYLAGRWAAKAAVTHLCAVPEPAAIWLEPGVLHQPVLGGPGTGDVAVSLTHSQQVGAAVAFDVAHPVGIDLERADPLRAGTLHSALTPGEGEITRGLRLDPLLAATALWTAKEALAKFLRVGLSIDMSLLEVAAWRTEGEWWRLEYRHVVSMKALVLAVDDWLLALCVPIRTAVSAPGLPGSLSAALACDLAPVGAVL</sequence>
<dbReference type="SUPFAM" id="SSF56214">
    <property type="entry name" value="4'-phosphopantetheinyl transferase"/>
    <property type="match status" value="2"/>
</dbReference>
<dbReference type="InterPro" id="IPR008278">
    <property type="entry name" value="4-PPantetheinyl_Trfase_dom"/>
</dbReference>
<keyword evidence="4" id="KW-1185">Reference proteome</keyword>
<name>A0A931CF83_9ACTN</name>
<dbReference type="AlphaFoldDB" id="A0A931CF83"/>
<reference evidence="3" key="1">
    <citation type="submission" date="2020-11" db="EMBL/GenBank/DDBJ databases">
        <title>Isolation and identification of active actinomycetes.</title>
        <authorList>
            <person name="Sun X."/>
        </authorList>
    </citation>
    <scope>NUCLEOTIDE SEQUENCE</scope>
    <source>
        <strain evidence="3">NEAU-A11</strain>
    </source>
</reference>
<feature type="domain" description="4'-phosphopantetheinyl transferase" evidence="2">
    <location>
        <begin position="98"/>
        <end position="198"/>
    </location>
</feature>
<evidence type="ECO:0000313" key="3">
    <source>
        <dbReference type="EMBL" id="MBG0566151.1"/>
    </source>
</evidence>
<gene>
    <name evidence="3" type="ORF">I4J89_32360</name>
</gene>
<evidence type="ECO:0000313" key="4">
    <source>
        <dbReference type="Proteomes" id="UP000598146"/>
    </source>
</evidence>
<accession>A0A931CF83</accession>
<dbReference type="RefSeq" id="WP_196417922.1">
    <property type="nucleotide sequence ID" value="NZ_JADQTO010000018.1"/>
</dbReference>
<dbReference type="Pfam" id="PF01648">
    <property type="entry name" value="ACPS"/>
    <property type="match status" value="1"/>
</dbReference>
<proteinExistence type="predicted"/>
<evidence type="ECO:0000256" key="1">
    <source>
        <dbReference type="ARBA" id="ARBA00022679"/>
    </source>
</evidence>
<dbReference type="InterPro" id="IPR037143">
    <property type="entry name" value="4-PPantetheinyl_Trfase_dom_sf"/>
</dbReference>
<comment type="caution">
    <text evidence="3">The sequence shown here is derived from an EMBL/GenBank/DDBJ whole genome shotgun (WGS) entry which is preliminary data.</text>
</comment>
<dbReference type="EMBL" id="JADQTO010000018">
    <property type="protein sequence ID" value="MBG0566151.1"/>
    <property type="molecule type" value="Genomic_DNA"/>
</dbReference>
<dbReference type="GO" id="GO:0008897">
    <property type="term" value="F:holo-[acyl-carrier-protein] synthase activity"/>
    <property type="evidence" value="ECO:0007669"/>
    <property type="project" value="InterPro"/>
</dbReference>
<keyword evidence="1 3" id="KW-0808">Transferase</keyword>
<dbReference type="Proteomes" id="UP000598146">
    <property type="component" value="Unassembled WGS sequence"/>
</dbReference>